<feature type="compositionally biased region" description="Basic residues" evidence="4">
    <location>
        <begin position="210"/>
        <end position="223"/>
    </location>
</feature>
<feature type="domain" description="HMG box" evidence="5">
    <location>
        <begin position="140"/>
        <end position="208"/>
    </location>
</feature>
<feature type="compositionally biased region" description="Basic and acidic residues" evidence="4">
    <location>
        <begin position="379"/>
        <end position="394"/>
    </location>
</feature>
<keyword evidence="7" id="KW-1185">Reference proteome</keyword>
<accession>A0AAN6M666</accession>
<dbReference type="SUPFAM" id="SSF47095">
    <property type="entry name" value="HMG-box"/>
    <property type="match status" value="1"/>
</dbReference>
<dbReference type="GO" id="GO:0000978">
    <property type="term" value="F:RNA polymerase II cis-regulatory region sequence-specific DNA binding"/>
    <property type="evidence" value="ECO:0007669"/>
    <property type="project" value="TreeGrafter"/>
</dbReference>
<dbReference type="Proteomes" id="UP001280581">
    <property type="component" value="Unassembled WGS sequence"/>
</dbReference>
<gene>
    <name evidence="6" type="ORF">GRF29_1g1544024</name>
</gene>
<sequence length="433" mass="47467">MQPPQMTRDQMTLIADFGNTLEFCKIGLASSPYLSLPYNVDVLFGNAMARDFLTKQLYLATGKNVEVSISEDRLRTIIQFATDKVTSHYSLSPSVNASPATFTSRDAQQPLSAISPSSTSKGPEQPTSAARTASVSQKNPPRPMNCWLLFRDEKHKQLKQQHPHLTVQQISTICSMDWKKLTAAEKNIWKARAGEAKTLHELMFPGYKYAPRKPGQKKKRQSRKAANAARSAGLLSKSSTSGSGTNPTTTLPESNTSSYGTSPTTALSNFNTSSYGTNPIAMLPQFNISDYSQTPTAMIPHFNIPGYATNSNVMIPDVNNSGYATDSNTTPETSDAFMRRITEGLAENLILSGIPFPDTSSRAEEANHNMQVRENEAARDTHIPENEATRHTTLDDEADSFGDVDFDSFGDEHVAFRNGADGSATLPPMQEFF</sequence>
<dbReference type="GO" id="GO:0005634">
    <property type="term" value="C:nucleus"/>
    <property type="evidence" value="ECO:0007669"/>
    <property type="project" value="UniProtKB-UniRule"/>
</dbReference>
<evidence type="ECO:0000256" key="3">
    <source>
        <dbReference type="PROSITE-ProRule" id="PRU00267"/>
    </source>
</evidence>
<keyword evidence="3" id="KW-0539">Nucleus</keyword>
<keyword evidence="1 3" id="KW-0238">DNA-binding</keyword>
<dbReference type="Gene3D" id="1.10.30.10">
    <property type="entry name" value="High mobility group box domain"/>
    <property type="match status" value="1"/>
</dbReference>
<dbReference type="InterPro" id="IPR050140">
    <property type="entry name" value="SRY-related_HMG-box_TF-like"/>
</dbReference>
<feature type="region of interest" description="Disordered" evidence="4">
    <location>
        <begin position="379"/>
        <end position="399"/>
    </location>
</feature>
<dbReference type="EMBL" id="WVTA01000001">
    <property type="protein sequence ID" value="KAK3216964.1"/>
    <property type="molecule type" value="Genomic_DNA"/>
</dbReference>
<organism evidence="6 7">
    <name type="scientific">Pseudopithomyces chartarum</name>
    <dbReference type="NCBI Taxonomy" id="1892770"/>
    <lineage>
        <taxon>Eukaryota</taxon>
        <taxon>Fungi</taxon>
        <taxon>Dikarya</taxon>
        <taxon>Ascomycota</taxon>
        <taxon>Pezizomycotina</taxon>
        <taxon>Dothideomycetes</taxon>
        <taxon>Pleosporomycetidae</taxon>
        <taxon>Pleosporales</taxon>
        <taxon>Massarineae</taxon>
        <taxon>Didymosphaeriaceae</taxon>
        <taxon>Pseudopithomyces</taxon>
    </lineage>
</organism>
<dbReference type="Pfam" id="PF00505">
    <property type="entry name" value="HMG_box"/>
    <property type="match status" value="1"/>
</dbReference>
<dbReference type="PANTHER" id="PTHR10270">
    <property type="entry name" value="SOX TRANSCRIPTION FACTOR"/>
    <property type="match status" value="1"/>
</dbReference>
<comment type="caution">
    <text evidence="6">The sequence shown here is derived from an EMBL/GenBank/DDBJ whole genome shotgun (WGS) entry which is preliminary data.</text>
</comment>
<name>A0AAN6M666_9PLEO</name>
<evidence type="ECO:0000259" key="5">
    <source>
        <dbReference type="PROSITE" id="PS50118"/>
    </source>
</evidence>
<dbReference type="PROSITE" id="PS50118">
    <property type="entry name" value="HMG_BOX_2"/>
    <property type="match status" value="1"/>
</dbReference>
<evidence type="ECO:0000313" key="7">
    <source>
        <dbReference type="Proteomes" id="UP001280581"/>
    </source>
</evidence>
<feature type="compositionally biased region" description="Polar residues" evidence="4">
    <location>
        <begin position="98"/>
        <end position="139"/>
    </location>
</feature>
<dbReference type="InterPro" id="IPR009071">
    <property type="entry name" value="HMG_box_dom"/>
</dbReference>
<feature type="DNA-binding region" description="HMG box" evidence="3">
    <location>
        <begin position="140"/>
        <end position="208"/>
    </location>
</feature>
<dbReference type="InterPro" id="IPR036910">
    <property type="entry name" value="HMG_box_dom_sf"/>
</dbReference>
<dbReference type="GO" id="GO:0000122">
    <property type="term" value="P:negative regulation of transcription by RNA polymerase II"/>
    <property type="evidence" value="ECO:0007669"/>
    <property type="project" value="TreeGrafter"/>
</dbReference>
<evidence type="ECO:0000256" key="1">
    <source>
        <dbReference type="ARBA" id="ARBA00023125"/>
    </source>
</evidence>
<dbReference type="GO" id="GO:0030154">
    <property type="term" value="P:cell differentiation"/>
    <property type="evidence" value="ECO:0007669"/>
    <property type="project" value="TreeGrafter"/>
</dbReference>
<dbReference type="AlphaFoldDB" id="A0AAN6M666"/>
<feature type="compositionally biased region" description="Polar residues" evidence="4">
    <location>
        <begin position="252"/>
        <end position="263"/>
    </location>
</feature>
<feature type="region of interest" description="Disordered" evidence="4">
    <location>
        <begin position="207"/>
        <end position="263"/>
    </location>
</feature>
<evidence type="ECO:0000256" key="4">
    <source>
        <dbReference type="SAM" id="MobiDB-lite"/>
    </source>
</evidence>
<evidence type="ECO:0000256" key="2">
    <source>
        <dbReference type="ARBA" id="ARBA00023163"/>
    </source>
</evidence>
<feature type="compositionally biased region" description="Low complexity" evidence="4">
    <location>
        <begin position="233"/>
        <end position="251"/>
    </location>
</feature>
<dbReference type="CDD" id="cd01389">
    <property type="entry name" value="HMG-box_ROX1-like"/>
    <property type="match status" value="1"/>
</dbReference>
<dbReference type="SMART" id="SM00398">
    <property type="entry name" value="HMG"/>
    <property type="match status" value="1"/>
</dbReference>
<proteinExistence type="predicted"/>
<evidence type="ECO:0000313" key="6">
    <source>
        <dbReference type="EMBL" id="KAK3216964.1"/>
    </source>
</evidence>
<reference evidence="6 7" key="1">
    <citation type="submission" date="2021-02" db="EMBL/GenBank/DDBJ databases">
        <title>Genome assembly of Pseudopithomyces chartarum.</title>
        <authorList>
            <person name="Jauregui R."/>
            <person name="Singh J."/>
            <person name="Voisey C."/>
        </authorList>
    </citation>
    <scope>NUCLEOTIDE SEQUENCE [LARGE SCALE GENOMIC DNA]</scope>
    <source>
        <strain evidence="6 7">AGR01</strain>
    </source>
</reference>
<keyword evidence="2" id="KW-0804">Transcription</keyword>
<feature type="region of interest" description="Disordered" evidence="4">
    <location>
        <begin position="98"/>
        <end position="140"/>
    </location>
</feature>
<protein>
    <recommendedName>
        <fullName evidence="5">HMG box domain-containing protein</fullName>
    </recommendedName>
</protein>
<dbReference type="GO" id="GO:0001228">
    <property type="term" value="F:DNA-binding transcription activator activity, RNA polymerase II-specific"/>
    <property type="evidence" value="ECO:0007669"/>
    <property type="project" value="TreeGrafter"/>
</dbReference>
<dbReference type="PANTHER" id="PTHR10270:SF161">
    <property type="entry name" value="SEX-DETERMINING REGION Y PROTEIN"/>
    <property type="match status" value="1"/>
</dbReference>